<dbReference type="InterPro" id="IPR029058">
    <property type="entry name" value="AB_hydrolase_fold"/>
</dbReference>
<dbReference type="Gene3D" id="3.40.50.1820">
    <property type="entry name" value="alpha/beta hydrolase"/>
    <property type="match status" value="1"/>
</dbReference>
<dbReference type="RefSeq" id="WP_204891632.1">
    <property type="nucleotide sequence ID" value="NZ_JBHUFW010000002.1"/>
</dbReference>
<comment type="caution">
    <text evidence="2">The sequence shown here is derived from an EMBL/GenBank/DDBJ whole genome shotgun (WGS) entry which is preliminary data.</text>
</comment>
<gene>
    <name evidence="2" type="ORF">ACFSDB_00290</name>
</gene>
<keyword evidence="2" id="KW-0378">Hydrolase</keyword>
<dbReference type="Pfam" id="PF00561">
    <property type="entry name" value="Abhydrolase_1"/>
    <property type="match status" value="1"/>
</dbReference>
<dbReference type="InterPro" id="IPR000073">
    <property type="entry name" value="AB_hydrolase_1"/>
</dbReference>
<dbReference type="InterPro" id="IPR050266">
    <property type="entry name" value="AB_hydrolase_sf"/>
</dbReference>
<evidence type="ECO:0000259" key="1">
    <source>
        <dbReference type="Pfam" id="PF00561"/>
    </source>
</evidence>
<dbReference type="EMBL" id="JBHUFW010000002">
    <property type="protein sequence ID" value="MFD1861339.1"/>
    <property type="molecule type" value="Genomic_DNA"/>
</dbReference>
<evidence type="ECO:0000313" key="2">
    <source>
        <dbReference type="EMBL" id="MFD1861339.1"/>
    </source>
</evidence>
<dbReference type="GO" id="GO:0016787">
    <property type="term" value="F:hydrolase activity"/>
    <property type="evidence" value="ECO:0007669"/>
    <property type="project" value="UniProtKB-KW"/>
</dbReference>
<dbReference type="PANTHER" id="PTHR43798">
    <property type="entry name" value="MONOACYLGLYCEROL LIPASE"/>
    <property type="match status" value="1"/>
</dbReference>
<dbReference type="SUPFAM" id="SSF53474">
    <property type="entry name" value="alpha/beta-Hydrolases"/>
    <property type="match status" value="1"/>
</dbReference>
<dbReference type="Proteomes" id="UP001597273">
    <property type="component" value="Unassembled WGS sequence"/>
</dbReference>
<proteinExistence type="predicted"/>
<dbReference type="PANTHER" id="PTHR43798:SF33">
    <property type="entry name" value="HYDROLASE, PUTATIVE (AFU_ORTHOLOGUE AFUA_2G14860)-RELATED"/>
    <property type="match status" value="1"/>
</dbReference>
<sequence length="236" mass="26127">MKKMQAGKFIYHVAEPGEKTGKTVLLYHGWGGTAGSWQAYAEELAKQGHRAVVPEIAYNDSRNPVANPFEMETVQIYFWKAIIESIEEFGEFREALGVPESDIVLVGSSMGGFIASGIFARYPEIAGLASINGSGAFVLTEQLFRERQDRSPLRKEEAELLNGFDPMQQGAGTGAVLLINGEQDRTVPLEGHAAYYRHLLESRNTGYTDRKIVKGAGHQFTREMEQEVADWLAGIK</sequence>
<organism evidence="2 3">
    <name type="scientific">Planococcus chinensis</name>
    <dbReference type="NCBI Taxonomy" id="272917"/>
    <lineage>
        <taxon>Bacteria</taxon>
        <taxon>Bacillati</taxon>
        <taxon>Bacillota</taxon>
        <taxon>Bacilli</taxon>
        <taxon>Bacillales</taxon>
        <taxon>Caryophanaceae</taxon>
        <taxon>Planococcus</taxon>
    </lineage>
</organism>
<feature type="domain" description="AB hydrolase-1" evidence="1">
    <location>
        <begin position="23"/>
        <end position="134"/>
    </location>
</feature>
<evidence type="ECO:0000313" key="3">
    <source>
        <dbReference type="Proteomes" id="UP001597273"/>
    </source>
</evidence>
<protein>
    <submittedName>
        <fullName evidence="2">Alpha/beta hydrolase</fullName>
    </submittedName>
</protein>
<name>A0ABW4QCL4_9BACL</name>
<accession>A0ABW4QCL4</accession>
<keyword evidence="3" id="KW-1185">Reference proteome</keyword>
<reference evidence="3" key="1">
    <citation type="journal article" date="2019" name="Int. J. Syst. Evol. Microbiol.">
        <title>The Global Catalogue of Microorganisms (GCM) 10K type strain sequencing project: providing services to taxonomists for standard genome sequencing and annotation.</title>
        <authorList>
            <consortium name="The Broad Institute Genomics Platform"/>
            <consortium name="The Broad Institute Genome Sequencing Center for Infectious Disease"/>
            <person name="Wu L."/>
            <person name="Ma J."/>
        </authorList>
    </citation>
    <scope>NUCLEOTIDE SEQUENCE [LARGE SCALE GENOMIC DNA]</scope>
    <source>
        <strain evidence="3">CGMCC 1.15475</strain>
    </source>
</reference>